<dbReference type="PANTHER" id="PTHR12837:SF0">
    <property type="entry name" value="POLY(ADP-RIBOSE) GLYCOHYDROLASE"/>
    <property type="match status" value="1"/>
</dbReference>
<sequence>MNSPLILQQLDFDAEHLIRVHPPVWKHPHKEAVYDRISREGSPVHGTLRYTRWMLSPLSGPLESSACNVRCRPGFYSYPQSDPGCWHVNFADPRLFAAYGSALMAQDEWQVLEHPVLGSLREALLHEGHPALTRENGASTPVTISNVPRVCAMDLTSTSSGASKSPWWGRLFRLSEKPGEGATNSGPLYGNAFGVANRERILQATTVLKPASSSNIIAMAAPTGSGRYSSRQILDILQTAFTGFSAAVKESERAGLMPQEVEIHTGWWGCGAFGGNRVLMAMLQVLAARMAQAGKVVFYVGEERNRFDFEEGMAFLEGLNGGAGREVSEIVRGIGGLGFSWGKSDGN</sequence>
<dbReference type="GO" id="GO:1990966">
    <property type="term" value="P:ATP generation from poly-ADP-D-ribose"/>
    <property type="evidence" value="ECO:0007669"/>
    <property type="project" value="TreeGrafter"/>
</dbReference>
<feature type="domain" description="PARG catalytic Macro" evidence="1">
    <location>
        <begin position="213"/>
        <end position="300"/>
    </location>
</feature>
<keyword evidence="2" id="KW-0378">Hydrolase</keyword>
<dbReference type="EMBL" id="SOCA01000003">
    <property type="protein sequence ID" value="TDU70816.1"/>
    <property type="molecule type" value="Genomic_DNA"/>
</dbReference>
<dbReference type="AlphaFoldDB" id="A0A4R7S058"/>
<dbReference type="InterPro" id="IPR007724">
    <property type="entry name" value="Poly_GlycHdrlase"/>
</dbReference>
<name>A0A4R7S058_9BACT</name>
<proteinExistence type="predicted"/>
<dbReference type="RefSeq" id="WP_133795027.1">
    <property type="nucleotide sequence ID" value="NZ_SOCA01000003.1"/>
</dbReference>
<dbReference type="GO" id="GO:0009225">
    <property type="term" value="P:nucleotide-sugar metabolic process"/>
    <property type="evidence" value="ECO:0007669"/>
    <property type="project" value="TreeGrafter"/>
</dbReference>
<evidence type="ECO:0000259" key="1">
    <source>
        <dbReference type="Pfam" id="PF05028"/>
    </source>
</evidence>
<dbReference type="PANTHER" id="PTHR12837">
    <property type="entry name" value="POLY ADP-RIBOSE GLYCOHYDROLASE"/>
    <property type="match status" value="1"/>
</dbReference>
<comment type="caution">
    <text evidence="2">The sequence shown here is derived from an EMBL/GenBank/DDBJ whole genome shotgun (WGS) entry which is preliminary data.</text>
</comment>
<evidence type="ECO:0000313" key="2">
    <source>
        <dbReference type="EMBL" id="TDU70816.1"/>
    </source>
</evidence>
<accession>A0A4R7S058</accession>
<protein>
    <submittedName>
        <fullName evidence="2">Poly(ADP-ribose)glycohydrolase PARG</fullName>
    </submittedName>
</protein>
<organism evidence="2 3">
    <name type="scientific">Prosthecobacter fusiformis</name>
    <dbReference type="NCBI Taxonomy" id="48464"/>
    <lineage>
        <taxon>Bacteria</taxon>
        <taxon>Pseudomonadati</taxon>
        <taxon>Verrucomicrobiota</taxon>
        <taxon>Verrucomicrobiia</taxon>
        <taxon>Verrucomicrobiales</taxon>
        <taxon>Verrucomicrobiaceae</taxon>
        <taxon>Prosthecobacter</taxon>
    </lineage>
</organism>
<dbReference type="OrthoDB" id="581512at2"/>
<dbReference type="GO" id="GO:0004649">
    <property type="term" value="F:poly(ADP-ribose) glycohydrolase activity"/>
    <property type="evidence" value="ECO:0007669"/>
    <property type="project" value="InterPro"/>
</dbReference>
<dbReference type="GO" id="GO:0005737">
    <property type="term" value="C:cytoplasm"/>
    <property type="evidence" value="ECO:0007669"/>
    <property type="project" value="TreeGrafter"/>
</dbReference>
<dbReference type="Pfam" id="PF05028">
    <property type="entry name" value="PARG_cat_C"/>
    <property type="match status" value="1"/>
</dbReference>
<gene>
    <name evidence="2" type="ORF">EI77_01934</name>
</gene>
<dbReference type="InterPro" id="IPR046372">
    <property type="entry name" value="PARG_cat_C"/>
</dbReference>
<dbReference type="Proteomes" id="UP000295662">
    <property type="component" value="Unassembled WGS sequence"/>
</dbReference>
<keyword evidence="3" id="KW-1185">Reference proteome</keyword>
<dbReference type="GO" id="GO:0005975">
    <property type="term" value="P:carbohydrate metabolic process"/>
    <property type="evidence" value="ECO:0007669"/>
    <property type="project" value="InterPro"/>
</dbReference>
<dbReference type="GO" id="GO:0006282">
    <property type="term" value="P:regulation of DNA repair"/>
    <property type="evidence" value="ECO:0007669"/>
    <property type="project" value="InterPro"/>
</dbReference>
<reference evidence="2 3" key="1">
    <citation type="submission" date="2019-03" db="EMBL/GenBank/DDBJ databases">
        <title>Genomic Encyclopedia of Archaeal and Bacterial Type Strains, Phase II (KMG-II): from individual species to whole genera.</title>
        <authorList>
            <person name="Goeker M."/>
        </authorList>
    </citation>
    <scope>NUCLEOTIDE SEQUENCE [LARGE SCALE GENOMIC DNA]</scope>
    <source>
        <strain evidence="2 3">ATCC 25309</strain>
    </source>
</reference>
<evidence type="ECO:0000313" key="3">
    <source>
        <dbReference type="Proteomes" id="UP000295662"/>
    </source>
</evidence>